<keyword evidence="1" id="KW-1133">Transmembrane helix</keyword>
<accession>A0A0C1KZT3</accession>
<feature type="transmembrane region" description="Helical" evidence="1">
    <location>
        <begin position="6"/>
        <end position="25"/>
    </location>
</feature>
<evidence type="ECO:0000313" key="2">
    <source>
        <dbReference type="EMBL" id="KIC92806.1"/>
    </source>
</evidence>
<evidence type="ECO:0000256" key="1">
    <source>
        <dbReference type="SAM" id="Phobius"/>
    </source>
</evidence>
<dbReference type="RefSeq" id="WP_039143421.1">
    <property type="nucleotide sequence ID" value="NZ_JSVC01000027.1"/>
</dbReference>
<dbReference type="Pfam" id="PF12732">
    <property type="entry name" value="YtxH"/>
    <property type="match status" value="1"/>
</dbReference>
<dbReference type="Proteomes" id="UP000031408">
    <property type="component" value="Unassembled WGS sequence"/>
</dbReference>
<dbReference type="InterPro" id="IPR024623">
    <property type="entry name" value="YtxH"/>
</dbReference>
<dbReference type="OrthoDB" id="680803at2"/>
<organism evidence="2 3">
    <name type="scientific">Flavihumibacter solisilvae</name>
    <dbReference type="NCBI Taxonomy" id="1349421"/>
    <lineage>
        <taxon>Bacteria</taxon>
        <taxon>Pseudomonadati</taxon>
        <taxon>Bacteroidota</taxon>
        <taxon>Chitinophagia</taxon>
        <taxon>Chitinophagales</taxon>
        <taxon>Chitinophagaceae</taxon>
        <taxon>Flavihumibacter</taxon>
    </lineage>
</organism>
<gene>
    <name evidence="2" type="ORF">OI18_20475</name>
</gene>
<dbReference type="STRING" id="1349421.OI18_20475"/>
<evidence type="ECO:0000313" key="3">
    <source>
        <dbReference type="Proteomes" id="UP000031408"/>
    </source>
</evidence>
<keyword evidence="1" id="KW-0472">Membrane</keyword>
<evidence type="ECO:0008006" key="4">
    <source>
        <dbReference type="Google" id="ProtNLM"/>
    </source>
</evidence>
<keyword evidence="1" id="KW-0812">Transmembrane</keyword>
<dbReference type="EMBL" id="JSVC01000027">
    <property type="protein sequence ID" value="KIC92806.1"/>
    <property type="molecule type" value="Genomic_DNA"/>
</dbReference>
<reference evidence="2 3" key="1">
    <citation type="submission" date="2014-11" db="EMBL/GenBank/DDBJ databases">
        <title>Genome sequence of Flavihumibacter solisilvae 3-3.</title>
        <authorList>
            <person name="Zhou G."/>
            <person name="Li M."/>
            <person name="Wang G."/>
        </authorList>
    </citation>
    <scope>NUCLEOTIDE SEQUENCE [LARGE SCALE GENOMIC DNA]</scope>
    <source>
        <strain evidence="2 3">3-3</strain>
    </source>
</reference>
<comment type="caution">
    <text evidence="2">The sequence shown here is derived from an EMBL/GenBank/DDBJ whole genome shotgun (WGS) entry which is preliminary data.</text>
</comment>
<name>A0A0C1KZT3_9BACT</name>
<protein>
    <recommendedName>
        <fullName evidence="4">Gas vesicle protein</fullName>
    </recommendedName>
</protein>
<proteinExistence type="predicted"/>
<keyword evidence="3" id="KW-1185">Reference proteome</keyword>
<dbReference type="AlphaFoldDB" id="A0A0C1KZT3"/>
<sequence length="68" mass="7150">MSENSKFMTGVLLGAAAGAAIAYFLTSEKGKEMLEELKSTLTSAGEKVKDTVQKFGSDIESETGSINT</sequence>